<feature type="domain" description="SsuA/THI5-like" evidence="1">
    <location>
        <begin position="54"/>
        <end position="266"/>
    </location>
</feature>
<dbReference type="STRING" id="433924.NS331_20450"/>
<dbReference type="InterPro" id="IPR006311">
    <property type="entry name" value="TAT_signal"/>
</dbReference>
<keyword evidence="3" id="KW-1185">Reference proteome</keyword>
<dbReference type="OrthoDB" id="6545503at2"/>
<organism evidence="2 3">
    <name type="scientific">Pseudacidovorax intermedius</name>
    <dbReference type="NCBI Taxonomy" id="433924"/>
    <lineage>
        <taxon>Bacteria</taxon>
        <taxon>Pseudomonadati</taxon>
        <taxon>Pseudomonadota</taxon>
        <taxon>Betaproteobacteria</taxon>
        <taxon>Burkholderiales</taxon>
        <taxon>Comamonadaceae</taxon>
        <taxon>Pseudacidovorax</taxon>
    </lineage>
</organism>
<gene>
    <name evidence="2" type="ORF">DFR41_107173</name>
</gene>
<evidence type="ECO:0000259" key="1">
    <source>
        <dbReference type="Pfam" id="PF09084"/>
    </source>
</evidence>
<protein>
    <submittedName>
        <fullName evidence="2">NitT/TauT family transport system substrate-binding protein</fullName>
    </submittedName>
</protein>
<dbReference type="PROSITE" id="PS51318">
    <property type="entry name" value="TAT"/>
    <property type="match status" value="1"/>
</dbReference>
<accession>A0A370FDG9</accession>
<dbReference type="Gene3D" id="3.40.190.10">
    <property type="entry name" value="Periplasmic binding protein-like II"/>
    <property type="match status" value="2"/>
</dbReference>
<dbReference type="PANTHER" id="PTHR30024">
    <property type="entry name" value="ALIPHATIC SULFONATES-BINDING PROTEIN-RELATED"/>
    <property type="match status" value="1"/>
</dbReference>
<dbReference type="InterPro" id="IPR015168">
    <property type="entry name" value="SsuA/THI5"/>
</dbReference>
<comment type="caution">
    <text evidence="2">The sequence shown here is derived from an EMBL/GenBank/DDBJ whole genome shotgun (WGS) entry which is preliminary data.</text>
</comment>
<reference evidence="2 3" key="1">
    <citation type="submission" date="2018-07" db="EMBL/GenBank/DDBJ databases">
        <title>Genomic Encyclopedia of Type Strains, Phase IV (KMG-IV): sequencing the most valuable type-strain genomes for metagenomic binning, comparative biology and taxonomic classification.</title>
        <authorList>
            <person name="Goeker M."/>
        </authorList>
    </citation>
    <scope>NUCLEOTIDE SEQUENCE [LARGE SCALE GENOMIC DNA]</scope>
    <source>
        <strain evidence="2 3">DSM 21352</strain>
    </source>
</reference>
<evidence type="ECO:0000313" key="3">
    <source>
        <dbReference type="Proteomes" id="UP000255265"/>
    </source>
</evidence>
<dbReference type="Proteomes" id="UP000255265">
    <property type="component" value="Unassembled WGS sequence"/>
</dbReference>
<name>A0A370FDG9_9BURK</name>
<dbReference type="AlphaFoldDB" id="A0A370FDG9"/>
<dbReference type="Pfam" id="PF09084">
    <property type="entry name" value="NMT1"/>
    <property type="match status" value="1"/>
</dbReference>
<proteinExistence type="predicted"/>
<sequence length="337" mass="36264">MTSTSLPLAASRRQLLRAGGAAAIVAAGGLLASRAWSQPRKLTFAWNASAFCLSPVVVAQERGIFEKNGLQVDLINYTGSTDQLLESLATAKADAAVGMIHRWLKPLESGFDVKIVGSSHGGCVRLLGSKEAGVTQLSSLKGKTIGVSDIASPGKNFFSILLKKNGIDADRDVQWRQYPADLLDVAVNKGEIQAIADGDPTLYLIEKRNAGKYTELATNLSGEYKDKVCCIVGARGELVRNDKPTAAALVRSIVQASDYVADNPNESAKLFAKYSPKVPVEDLQALLGTLTHRHHPTGRSLRDEVEFYARDFRSVGVLKSSTDPKRLADHVSYDVLA</sequence>
<dbReference type="RefSeq" id="WP_114803729.1">
    <property type="nucleotide sequence ID" value="NZ_QQAV01000007.1"/>
</dbReference>
<dbReference type="PANTHER" id="PTHR30024:SF21">
    <property type="entry name" value="ABC TRANSPORTER SUBSTRATE-BINDING PROTEIN"/>
    <property type="match status" value="1"/>
</dbReference>
<dbReference type="SUPFAM" id="SSF53850">
    <property type="entry name" value="Periplasmic binding protein-like II"/>
    <property type="match status" value="1"/>
</dbReference>
<evidence type="ECO:0000313" key="2">
    <source>
        <dbReference type="EMBL" id="RDI22770.1"/>
    </source>
</evidence>
<dbReference type="EMBL" id="QQAV01000007">
    <property type="protein sequence ID" value="RDI22770.1"/>
    <property type="molecule type" value="Genomic_DNA"/>
</dbReference>